<reference evidence="2 3" key="1">
    <citation type="journal article" date="2018" name="G3 (Bethesda)">
        <title>Phylogenetic and Phylogenomic Definition of Rhizopus Species.</title>
        <authorList>
            <person name="Gryganskyi A.P."/>
            <person name="Golan J."/>
            <person name="Dolatabadi S."/>
            <person name="Mondo S."/>
            <person name="Robb S."/>
            <person name="Idnurm A."/>
            <person name="Muszewska A."/>
            <person name="Steczkiewicz K."/>
            <person name="Masonjones S."/>
            <person name="Liao H.L."/>
            <person name="Gajdeczka M.T."/>
            <person name="Anike F."/>
            <person name="Vuek A."/>
            <person name="Anishchenko I.M."/>
            <person name="Voigt K."/>
            <person name="de Hoog G.S."/>
            <person name="Smith M.E."/>
            <person name="Heitman J."/>
            <person name="Vilgalys R."/>
            <person name="Stajich J.E."/>
        </authorList>
    </citation>
    <scope>NUCLEOTIDE SEQUENCE [LARGE SCALE GENOMIC DNA]</scope>
    <source>
        <strain evidence="2 3">LSU 92-RS-03</strain>
    </source>
</reference>
<name>A0A367KYT7_RHIST</name>
<feature type="compositionally biased region" description="Polar residues" evidence="1">
    <location>
        <begin position="242"/>
        <end position="275"/>
    </location>
</feature>
<dbReference type="EMBL" id="PJQM01000002">
    <property type="protein sequence ID" value="RCI07327.1"/>
    <property type="molecule type" value="Genomic_DNA"/>
</dbReference>
<proteinExistence type="predicted"/>
<organism evidence="2 3">
    <name type="scientific">Rhizopus stolonifer</name>
    <name type="common">Rhizopus nigricans</name>
    <dbReference type="NCBI Taxonomy" id="4846"/>
    <lineage>
        <taxon>Eukaryota</taxon>
        <taxon>Fungi</taxon>
        <taxon>Fungi incertae sedis</taxon>
        <taxon>Mucoromycota</taxon>
        <taxon>Mucoromycotina</taxon>
        <taxon>Mucoromycetes</taxon>
        <taxon>Mucorales</taxon>
        <taxon>Mucorineae</taxon>
        <taxon>Rhizopodaceae</taxon>
        <taxon>Rhizopus</taxon>
    </lineage>
</organism>
<dbReference type="OrthoDB" id="2286987at2759"/>
<protein>
    <submittedName>
        <fullName evidence="2">Uncharacterized protein</fullName>
    </submittedName>
</protein>
<sequence>MPNETIIDEIEYKKLLSAWDSMDHSNSSDLLLQLFSSYLNHIWIESQNMLHCAQYWQTAQTDMLNFSDAVQTMNSLGLHLMKQSIQTRQDLMNLIQRIQTDDKDTFYSASSISKHEKLAETLYKSPSESIRDMNMEQSLNGSKSLIRLIRSPSAPIQRLSETYYSFQDILPACQYNTFISEGSNDRCQLCRDHSLLKRSYSSEDFQTHLDDVLSDNSSDIYLDDDDDDDDKYMAKKSEIYTQNTFSENEASSPGHSGNDSSYRNTPDISNLSLTDSGKHEIMTDESKSCITPLFEESAYINDTSFPEKPSCEIDKTNMQKPTSSPLKIISSTFFQPLWNIKLVLKKRSQKIETNDGLQTRTKKLVSKLQFKK</sequence>
<comment type="caution">
    <text evidence="2">The sequence shown here is derived from an EMBL/GenBank/DDBJ whole genome shotgun (WGS) entry which is preliminary data.</text>
</comment>
<keyword evidence="3" id="KW-1185">Reference proteome</keyword>
<evidence type="ECO:0000256" key="1">
    <source>
        <dbReference type="SAM" id="MobiDB-lite"/>
    </source>
</evidence>
<dbReference type="AlphaFoldDB" id="A0A367KYT7"/>
<accession>A0A367KYT7</accession>
<gene>
    <name evidence="2" type="ORF">CU098_013629</name>
</gene>
<evidence type="ECO:0000313" key="2">
    <source>
        <dbReference type="EMBL" id="RCI07327.1"/>
    </source>
</evidence>
<dbReference type="Proteomes" id="UP000253551">
    <property type="component" value="Unassembled WGS sequence"/>
</dbReference>
<evidence type="ECO:0000313" key="3">
    <source>
        <dbReference type="Proteomes" id="UP000253551"/>
    </source>
</evidence>
<feature type="region of interest" description="Disordered" evidence="1">
    <location>
        <begin position="242"/>
        <end position="277"/>
    </location>
</feature>